<protein>
    <submittedName>
        <fullName evidence="2">NADPH-dependent ferric-chelate reductase</fullName>
    </submittedName>
</protein>
<reference evidence="2 3" key="1">
    <citation type="submission" date="2015-05" db="EMBL/GenBank/DDBJ databases">
        <authorList>
            <person name="Goodhead I."/>
        </authorList>
    </citation>
    <scope>NUCLEOTIDE SEQUENCE [LARGE SCALE GENOMIC DNA]</scope>
    <source>
        <strain evidence="3">morsitans</strain>
    </source>
</reference>
<evidence type="ECO:0000259" key="1">
    <source>
        <dbReference type="Pfam" id="PF04954"/>
    </source>
</evidence>
<dbReference type="Pfam" id="PF04954">
    <property type="entry name" value="SIP"/>
    <property type="match status" value="1"/>
</dbReference>
<dbReference type="EMBL" id="LN854557">
    <property type="protein sequence ID" value="CRL43998.1"/>
    <property type="molecule type" value="Genomic_DNA"/>
</dbReference>
<dbReference type="Gene3D" id="3.40.50.80">
    <property type="entry name" value="Nucleotide-binding domain of ferredoxin-NADP reductase (FNR) module"/>
    <property type="match status" value="1"/>
</dbReference>
<sequence>MQTLQAADVHLYILTDTAVGEAYLGDAGSARVTWLGDGDLPGAQDPAALIAALDALPLPDEDYFIWLTGEEPRVKRLSDYFIGQRRREASCVNVVAYWHQK</sequence>
<organism evidence="2 3">
    <name type="scientific">Sodalis glossinidius (strain morsitans)</name>
    <dbReference type="NCBI Taxonomy" id="343509"/>
    <lineage>
        <taxon>Bacteria</taxon>
        <taxon>Pseudomonadati</taxon>
        <taxon>Pseudomonadota</taxon>
        <taxon>Gammaproteobacteria</taxon>
        <taxon>Enterobacterales</taxon>
        <taxon>Bruguierivoracaceae</taxon>
        <taxon>Sodalis</taxon>
    </lineage>
</organism>
<evidence type="ECO:0000313" key="3">
    <source>
        <dbReference type="Proteomes" id="UP000245838"/>
    </source>
</evidence>
<accession>A0A193QFS4</accession>
<dbReference type="InterPro" id="IPR007037">
    <property type="entry name" value="SIP_rossman_dom"/>
</dbReference>
<gene>
    <name evidence="2" type="primary">yqjH_2</name>
    <name evidence="2" type="ORF">SGGMMB4_00834</name>
</gene>
<dbReference type="InterPro" id="IPR039261">
    <property type="entry name" value="FNR_nucleotide-bd"/>
</dbReference>
<dbReference type="AlphaFoldDB" id="A0A193QFS4"/>
<evidence type="ECO:0000313" key="2">
    <source>
        <dbReference type="EMBL" id="CRL43998.1"/>
    </source>
</evidence>
<name>A0A193QFS4_SODGM</name>
<proteinExistence type="predicted"/>
<dbReference type="Proteomes" id="UP000245838">
    <property type="component" value="Chromosome sggmmb4_Chromosome"/>
</dbReference>
<feature type="domain" description="SIP-like Rossmann fold" evidence="1">
    <location>
        <begin position="6"/>
        <end position="100"/>
    </location>
</feature>